<dbReference type="EMBL" id="BOMB01000012">
    <property type="protein sequence ID" value="GID11456.1"/>
    <property type="molecule type" value="Genomic_DNA"/>
</dbReference>
<reference evidence="2" key="1">
    <citation type="submission" date="2021-01" db="EMBL/GenBank/DDBJ databases">
        <title>Whole genome shotgun sequence of Actinocatenispora rupis NBRC 107355.</title>
        <authorList>
            <person name="Komaki H."/>
            <person name="Tamura T."/>
        </authorList>
    </citation>
    <scope>NUCLEOTIDE SEQUENCE</scope>
    <source>
        <strain evidence="2">NBRC 107355</strain>
    </source>
</reference>
<accession>A0A8J3IWU9</accession>
<proteinExistence type="predicted"/>
<sequence>MNHQNHWYGHAHVFARYCGLRTPPRIRGFVQHGWNIHDGYGADDPPPPGVPRLVWSDGPRRRGIAAGAGNYRVIGAPFAYLLAMADAAATPGATGVAARANPGTADPAVRATPGVTGLAARANPGTPGPAARANAGTAAGRAARPGTEPVRRGTIFYPFHGWEAQAIFGDHRALAAEIAAREEPPVTVCLYWMEFRHPQIREMYESFGFRVITHGTRGGHYQGTDPWFLDKQLAELRAHRRVGSNRLCTALLYGAAAGCEVGVYGDPMLIENENPAYGGNARVRRLWPEMHAPAVDRRVSDAVAAEELGRRYVAPPAEIADLFGWTRDDAPAGAGRARDEALVG</sequence>
<protein>
    <submittedName>
        <fullName evidence="2">Uncharacterized protein</fullName>
    </submittedName>
</protein>
<gene>
    <name evidence="2" type="ORF">Aru02nite_23450</name>
</gene>
<keyword evidence="3" id="KW-1185">Reference proteome</keyword>
<feature type="region of interest" description="Disordered" evidence="1">
    <location>
        <begin position="121"/>
        <end position="147"/>
    </location>
</feature>
<organism evidence="2 3">
    <name type="scientific">Actinocatenispora rupis</name>
    <dbReference type="NCBI Taxonomy" id="519421"/>
    <lineage>
        <taxon>Bacteria</taxon>
        <taxon>Bacillati</taxon>
        <taxon>Actinomycetota</taxon>
        <taxon>Actinomycetes</taxon>
        <taxon>Micromonosporales</taxon>
        <taxon>Micromonosporaceae</taxon>
        <taxon>Actinocatenispora</taxon>
    </lineage>
</organism>
<evidence type="ECO:0000313" key="2">
    <source>
        <dbReference type="EMBL" id="GID11456.1"/>
    </source>
</evidence>
<evidence type="ECO:0000313" key="3">
    <source>
        <dbReference type="Proteomes" id="UP000612808"/>
    </source>
</evidence>
<name>A0A8J3IWU9_9ACTN</name>
<dbReference type="AlphaFoldDB" id="A0A8J3IWU9"/>
<dbReference type="Proteomes" id="UP000612808">
    <property type="component" value="Unassembled WGS sequence"/>
</dbReference>
<evidence type="ECO:0000256" key="1">
    <source>
        <dbReference type="SAM" id="MobiDB-lite"/>
    </source>
</evidence>
<comment type="caution">
    <text evidence="2">The sequence shown here is derived from an EMBL/GenBank/DDBJ whole genome shotgun (WGS) entry which is preliminary data.</text>
</comment>
<dbReference type="RefSeq" id="WP_203657445.1">
    <property type="nucleotide sequence ID" value="NZ_BAAAZM010000006.1"/>
</dbReference>